<keyword evidence="4" id="KW-1185">Reference proteome</keyword>
<evidence type="ECO:0000259" key="2">
    <source>
        <dbReference type="PROSITE" id="PS50943"/>
    </source>
</evidence>
<proteinExistence type="predicted"/>
<reference evidence="4" key="1">
    <citation type="journal article" date="2019" name="Int. J. Syst. Evol. Microbiol.">
        <title>The Global Catalogue of Microorganisms (GCM) 10K type strain sequencing project: providing services to taxonomists for standard genome sequencing and annotation.</title>
        <authorList>
            <consortium name="The Broad Institute Genomics Platform"/>
            <consortium name="The Broad Institute Genome Sequencing Center for Infectious Disease"/>
            <person name="Wu L."/>
            <person name="Ma J."/>
        </authorList>
    </citation>
    <scope>NUCLEOTIDE SEQUENCE [LARGE SCALE GENOMIC DNA]</scope>
    <source>
        <strain evidence="4">CGMCC 4.7204</strain>
    </source>
</reference>
<dbReference type="SUPFAM" id="SSF47413">
    <property type="entry name" value="lambda repressor-like DNA-binding domains"/>
    <property type="match status" value="1"/>
</dbReference>
<feature type="domain" description="HTH cro/C1-type" evidence="2">
    <location>
        <begin position="23"/>
        <end position="55"/>
    </location>
</feature>
<evidence type="ECO:0000313" key="4">
    <source>
        <dbReference type="Proteomes" id="UP001595767"/>
    </source>
</evidence>
<dbReference type="InterPro" id="IPR010982">
    <property type="entry name" value="Lambda_DNA-bd_dom_sf"/>
</dbReference>
<dbReference type="Gene3D" id="1.10.260.40">
    <property type="entry name" value="lambda repressor-like DNA-binding domains"/>
    <property type="match status" value="1"/>
</dbReference>
<dbReference type="CDD" id="cd00093">
    <property type="entry name" value="HTH_XRE"/>
    <property type="match status" value="1"/>
</dbReference>
<dbReference type="RefSeq" id="WP_378553703.1">
    <property type="nucleotide sequence ID" value="NZ_JBHSBA010000015.1"/>
</dbReference>
<evidence type="ECO:0000313" key="3">
    <source>
        <dbReference type="EMBL" id="MFC4127982.1"/>
    </source>
</evidence>
<protein>
    <submittedName>
        <fullName evidence="3">Helix-turn-helix domain-containing protein</fullName>
    </submittedName>
</protein>
<dbReference type="Pfam" id="PF13560">
    <property type="entry name" value="HTH_31"/>
    <property type="match status" value="1"/>
</dbReference>
<dbReference type="InterPro" id="IPR001387">
    <property type="entry name" value="Cro/C1-type_HTH"/>
</dbReference>
<dbReference type="PROSITE" id="PS50943">
    <property type="entry name" value="HTH_CROC1"/>
    <property type="match status" value="1"/>
</dbReference>
<feature type="region of interest" description="Disordered" evidence="1">
    <location>
        <begin position="78"/>
        <end position="99"/>
    </location>
</feature>
<accession>A0ABV8LAU6</accession>
<dbReference type="SMART" id="SM00530">
    <property type="entry name" value="HTH_XRE"/>
    <property type="match status" value="1"/>
</dbReference>
<sequence>MPAASPVLGDPARADLAELGGILRARRQNLGISATAAAEAAGVSRVTLYRIERGEPSVTMGAYLNAISALGLRLDLGPPGPRQVQEAPGTPSRSDGTSTIRIGDYPQLRAITWQLAASTEVTPKEALNLYERNWRHVDHAAMDAREKDFVDYLVDTVGGGLLLV</sequence>
<dbReference type="Proteomes" id="UP001595767">
    <property type="component" value="Unassembled WGS sequence"/>
</dbReference>
<comment type="caution">
    <text evidence="3">The sequence shown here is derived from an EMBL/GenBank/DDBJ whole genome shotgun (WGS) entry which is preliminary data.</text>
</comment>
<name>A0ABV8LAU6_9NOCA</name>
<dbReference type="EMBL" id="JBHSBA010000015">
    <property type="protein sequence ID" value="MFC4127982.1"/>
    <property type="molecule type" value="Genomic_DNA"/>
</dbReference>
<organism evidence="3 4">
    <name type="scientific">Nocardia rhizosphaerae</name>
    <dbReference type="NCBI Taxonomy" id="1691571"/>
    <lineage>
        <taxon>Bacteria</taxon>
        <taxon>Bacillati</taxon>
        <taxon>Actinomycetota</taxon>
        <taxon>Actinomycetes</taxon>
        <taxon>Mycobacteriales</taxon>
        <taxon>Nocardiaceae</taxon>
        <taxon>Nocardia</taxon>
    </lineage>
</organism>
<evidence type="ECO:0000256" key="1">
    <source>
        <dbReference type="SAM" id="MobiDB-lite"/>
    </source>
</evidence>
<gene>
    <name evidence="3" type="ORF">ACFOW8_23940</name>
</gene>